<dbReference type="KEGG" id="cci:CC1G_11402"/>
<dbReference type="Gene3D" id="1.20.1280.50">
    <property type="match status" value="1"/>
</dbReference>
<name>A8PGL4_COPC7</name>
<keyword evidence="2" id="KW-1185">Reference proteome</keyword>
<dbReference type="SUPFAM" id="SSF52047">
    <property type="entry name" value="RNI-like"/>
    <property type="match status" value="1"/>
</dbReference>
<dbReference type="RefSeq" id="XP_001841239.2">
    <property type="nucleotide sequence ID" value="XM_001841187.2"/>
</dbReference>
<dbReference type="GeneID" id="6017916"/>
<comment type="caution">
    <text evidence="1">The sequence shown here is derived from an EMBL/GenBank/DDBJ whole genome shotgun (WGS) entry which is preliminary data.</text>
</comment>
<dbReference type="Gene3D" id="3.80.10.10">
    <property type="entry name" value="Ribonuclease Inhibitor"/>
    <property type="match status" value="1"/>
</dbReference>
<accession>A8PGL4</accession>
<evidence type="ECO:0000313" key="2">
    <source>
        <dbReference type="Proteomes" id="UP000001861"/>
    </source>
</evidence>
<dbReference type="InterPro" id="IPR032675">
    <property type="entry name" value="LRR_dom_sf"/>
</dbReference>
<dbReference type="HOGENOM" id="CLU_721624_0_0_1"/>
<dbReference type="SUPFAM" id="SSF81383">
    <property type="entry name" value="F-box domain"/>
    <property type="match status" value="1"/>
</dbReference>
<organism evidence="1 2">
    <name type="scientific">Coprinopsis cinerea (strain Okayama-7 / 130 / ATCC MYA-4618 / FGSC 9003)</name>
    <name type="common">Inky cap fungus</name>
    <name type="synonym">Hormographiella aspergillata</name>
    <dbReference type="NCBI Taxonomy" id="240176"/>
    <lineage>
        <taxon>Eukaryota</taxon>
        <taxon>Fungi</taxon>
        <taxon>Dikarya</taxon>
        <taxon>Basidiomycota</taxon>
        <taxon>Agaricomycotina</taxon>
        <taxon>Agaricomycetes</taxon>
        <taxon>Agaricomycetidae</taxon>
        <taxon>Agaricales</taxon>
        <taxon>Agaricineae</taxon>
        <taxon>Psathyrellaceae</taxon>
        <taxon>Coprinopsis</taxon>
    </lineage>
</organism>
<dbReference type="EMBL" id="AACS02000005">
    <property type="protein sequence ID" value="EAU80602.2"/>
    <property type="molecule type" value="Genomic_DNA"/>
</dbReference>
<evidence type="ECO:0000313" key="1">
    <source>
        <dbReference type="EMBL" id="EAU80602.2"/>
    </source>
</evidence>
<dbReference type="Proteomes" id="UP000001861">
    <property type="component" value="Unassembled WGS sequence"/>
</dbReference>
<gene>
    <name evidence="1" type="ORF">CC1G_11402</name>
</gene>
<reference evidence="1 2" key="1">
    <citation type="journal article" date="2010" name="Proc. Natl. Acad. Sci. U.S.A.">
        <title>Insights into evolution of multicellular fungi from the assembled chromosomes of the mushroom Coprinopsis cinerea (Coprinus cinereus).</title>
        <authorList>
            <person name="Stajich J.E."/>
            <person name="Wilke S.K."/>
            <person name="Ahren D."/>
            <person name="Au C.H."/>
            <person name="Birren B.W."/>
            <person name="Borodovsky M."/>
            <person name="Burns C."/>
            <person name="Canback B."/>
            <person name="Casselton L.A."/>
            <person name="Cheng C.K."/>
            <person name="Deng J."/>
            <person name="Dietrich F.S."/>
            <person name="Fargo D.C."/>
            <person name="Farman M.L."/>
            <person name="Gathman A.C."/>
            <person name="Goldberg J."/>
            <person name="Guigo R."/>
            <person name="Hoegger P.J."/>
            <person name="Hooker J.B."/>
            <person name="Huggins A."/>
            <person name="James T.Y."/>
            <person name="Kamada T."/>
            <person name="Kilaru S."/>
            <person name="Kodira C."/>
            <person name="Kues U."/>
            <person name="Kupfer D."/>
            <person name="Kwan H.S."/>
            <person name="Lomsadze A."/>
            <person name="Li W."/>
            <person name="Lilly W.W."/>
            <person name="Ma L.J."/>
            <person name="Mackey A.J."/>
            <person name="Manning G."/>
            <person name="Martin F."/>
            <person name="Muraguchi H."/>
            <person name="Natvig D.O."/>
            <person name="Palmerini H."/>
            <person name="Ramesh M.A."/>
            <person name="Rehmeyer C.J."/>
            <person name="Roe B.A."/>
            <person name="Shenoy N."/>
            <person name="Stanke M."/>
            <person name="Ter-Hovhannisyan V."/>
            <person name="Tunlid A."/>
            <person name="Velagapudi R."/>
            <person name="Vision T.J."/>
            <person name="Zeng Q."/>
            <person name="Zolan M.E."/>
            <person name="Pukkila P.J."/>
        </authorList>
    </citation>
    <scope>NUCLEOTIDE SEQUENCE [LARGE SCALE GENOMIC DNA]</scope>
    <source>
        <strain evidence="2">Okayama-7 / 130 / ATCC MYA-4618 / FGSC 9003</strain>
    </source>
</reference>
<proteinExistence type="predicted"/>
<sequence>MSDVTPTKRASLPLPAELLGLIFTFATAGYEIEDFIDLALVCKEFRDVLFTTPALWTNLSVVYGEKTPLGKLSTQLKTLFERSKNLPVQLSLHHDGPKLHSRMDLLTGFLVDELPPRVESLALSVSYEAVSFTLLELMGSNTDWMSDFLGMAGTKPFESLSTLRLHSHSGPLRIQPDTFQKGFPNLKRLDLRALDFYQTDPVEGLVVSNEWPTVDLTGLQKLNVLFPVMGSISSSTPTVLLPSILSQAPELQSLNVYLSPGPRTPPPPTLTHKQLGRLGLKGTLKGMICQLSTVILPGLRSLRLERFNSLNIIECSYGDGNLERSIASTIIKLAEASKCQLEDIVLVHIMLSEEEIEELVHSLLSLVSLTIVTRRWDYTIEVRRVLGPVNPDAGESDDLCFPFNF</sequence>
<dbReference type="AlphaFoldDB" id="A8PGL4"/>
<dbReference type="OrthoDB" id="3057283at2759"/>
<protein>
    <submittedName>
        <fullName evidence="1">Uncharacterized protein</fullName>
    </submittedName>
</protein>
<dbReference type="InParanoid" id="A8PGL4"/>
<dbReference type="InterPro" id="IPR036047">
    <property type="entry name" value="F-box-like_dom_sf"/>
</dbReference>
<dbReference type="VEuPathDB" id="FungiDB:CC1G_11402"/>